<dbReference type="Gene3D" id="1.10.287.10">
    <property type="entry name" value="S15/NS1, RNA-binding"/>
    <property type="match status" value="1"/>
</dbReference>
<evidence type="ECO:0000313" key="11">
    <source>
        <dbReference type="EMBL" id="CAB3262545.1"/>
    </source>
</evidence>
<evidence type="ECO:0000256" key="6">
    <source>
        <dbReference type="ARBA" id="ARBA00023274"/>
    </source>
</evidence>
<gene>
    <name evidence="11" type="primary">LOC100180232</name>
</gene>
<dbReference type="GO" id="GO:0003735">
    <property type="term" value="F:structural constituent of ribosome"/>
    <property type="evidence" value="ECO:0007669"/>
    <property type="project" value="InterPro"/>
</dbReference>
<dbReference type="SUPFAM" id="SSF47060">
    <property type="entry name" value="S15/NS1 RNA-binding domain"/>
    <property type="match status" value="1"/>
</dbReference>
<evidence type="ECO:0000256" key="7">
    <source>
        <dbReference type="ARBA" id="ARBA00035249"/>
    </source>
</evidence>
<dbReference type="GO" id="GO:0005763">
    <property type="term" value="C:mitochondrial small ribosomal subunit"/>
    <property type="evidence" value="ECO:0007669"/>
    <property type="project" value="TreeGrafter"/>
</dbReference>
<keyword evidence="3" id="KW-0809">Transit peptide</keyword>
<dbReference type="SMART" id="SM01387">
    <property type="entry name" value="Ribosomal_S15"/>
    <property type="match status" value="1"/>
</dbReference>
<evidence type="ECO:0000256" key="2">
    <source>
        <dbReference type="ARBA" id="ARBA00008434"/>
    </source>
</evidence>
<accession>A0A6F9DHX9</accession>
<dbReference type="GO" id="GO:0032543">
    <property type="term" value="P:mitochondrial translation"/>
    <property type="evidence" value="ECO:0007669"/>
    <property type="project" value="TreeGrafter"/>
</dbReference>
<evidence type="ECO:0000256" key="10">
    <source>
        <dbReference type="SAM" id="Coils"/>
    </source>
</evidence>
<keyword evidence="5" id="KW-0496">Mitochondrion</keyword>
<dbReference type="PANTHER" id="PTHR46685">
    <property type="entry name" value="28S RIBOSOMAL PROTEIN S15, MITOCHONDRIAL"/>
    <property type="match status" value="1"/>
</dbReference>
<reference evidence="11" key="1">
    <citation type="submission" date="2020-04" db="EMBL/GenBank/DDBJ databases">
        <authorList>
            <person name="Neveu A P."/>
        </authorList>
    </citation>
    <scope>NUCLEOTIDE SEQUENCE</scope>
    <source>
        <tissue evidence="11">Whole embryo</tissue>
    </source>
</reference>
<evidence type="ECO:0000256" key="3">
    <source>
        <dbReference type="ARBA" id="ARBA00022946"/>
    </source>
</evidence>
<dbReference type="AlphaFoldDB" id="A0A6F9DHX9"/>
<sequence>MMLGRFFTHLRLLPGGPKYVPCVQKFYTTESTSPEQTNTSKAEEVLSTKYGRHGVHLEEEAKDLIRRVQRHEKDFESEEVQIVKLTVKLRYFQRMSRKNDKMKKTFRGKLLRTFERRWQLLNELRRFRYESYEKVLKELSTQHILEPELWVSKTDLAADVEDMRIRAFAEKQKQMAEDAKINEEFETTKNQIKKELLQKLEQ</sequence>
<evidence type="ECO:0000256" key="4">
    <source>
        <dbReference type="ARBA" id="ARBA00022980"/>
    </source>
</evidence>
<name>A0A6F9DHX9_9ASCI</name>
<dbReference type="Pfam" id="PF00312">
    <property type="entry name" value="Ribosomal_S15"/>
    <property type="match status" value="1"/>
</dbReference>
<dbReference type="InterPro" id="IPR052137">
    <property type="entry name" value="uS15_ribosomal"/>
</dbReference>
<evidence type="ECO:0000256" key="1">
    <source>
        <dbReference type="ARBA" id="ARBA00004173"/>
    </source>
</evidence>
<comment type="similarity">
    <text evidence="2 9">Belongs to the universal ribosomal protein uS15 family.</text>
</comment>
<feature type="coiled-coil region" evidence="10">
    <location>
        <begin position="54"/>
        <end position="81"/>
    </location>
</feature>
<protein>
    <recommendedName>
        <fullName evidence="7">Small ribosomal subunit protein uS15m</fullName>
    </recommendedName>
    <alternativeName>
        <fullName evidence="8">28S ribosomal protein S15, mitochondrial</fullName>
    </alternativeName>
</protein>
<evidence type="ECO:0000256" key="9">
    <source>
        <dbReference type="RuleBase" id="RU003919"/>
    </source>
</evidence>
<organism evidence="11">
    <name type="scientific">Phallusia mammillata</name>
    <dbReference type="NCBI Taxonomy" id="59560"/>
    <lineage>
        <taxon>Eukaryota</taxon>
        <taxon>Metazoa</taxon>
        <taxon>Chordata</taxon>
        <taxon>Tunicata</taxon>
        <taxon>Ascidiacea</taxon>
        <taxon>Phlebobranchia</taxon>
        <taxon>Ascidiidae</taxon>
        <taxon>Phallusia</taxon>
    </lineage>
</organism>
<comment type="subcellular location">
    <subcellularLocation>
        <location evidence="1">Mitochondrion</location>
    </subcellularLocation>
</comment>
<evidence type="ECO:0000256" key="8">
    <source>
        <dbReference type="ARBA" id="ARBA00035528"/>
    </source>
</evidence>
<proteinExistence type="evidence at transcript level"/>
<dbReference type="PANTHER" id="PTHR46685:SF1">
    <property type="entry name" value="SMALL RIBOSOMAL SUBUNIT PROTEIN US15M"/>
    <property type="match status" value="1"/>
</dbReference>
<dbReference type="InterPro" id="IPR000589">
    <property type="entry name" value="Ribosomal_uS15"/>
</dbReference>
<dbReference type="InterPro" id="IPR009068">
    <property type="entry name" value="uS15_NS1_RNA-bd_sf"/>
</dbReference>
<dbReference type="EMBL" id="LR786701">
    <property type="protein sequence ID" value="CAB3262545.1"/>
    <property type="molecule type" value="mRNA"/>
</dbReference>
<evidence type="ECO:0000256" key="5">
    <source>
        <dbReference type="ARBA" id="ARBA00023128"/>
    </source>
</evidence>
<keyword evidence="10" id="KW-0175">Coiled coil</keyword>
<keyword evidence="6 9" id="KW-0687">Ribonucleoprotein</keyword>
<keyword evidence="4 9" id="KW-0689">Ribosomal protein</keyword>
<dbReference type="GO" id="GO:0003723">
    <property type="term" value="F:RNA binding"/>
    <property type="evidence" value="ECO:0007669"/>
    <property type="project" value="TreeGrafter"/>
</dbReference>